<dbReference type="Proteomes" id="UP001556196">
    <property type="component" value="Unassembled WGS sequence"/>
</dbReference>
<keyword evidence="3" id="KW-1185">Reference proteome</keyword>
<evidence type="ECO:0000256" key="1">
    <source>
        <dbReference type="SAM" id="Phobius"/>
    </source>
</evidence>
<reference evidence="2 3" key="1">
    <citation type="submission" date="2024-06" db="EMBL/GenBank/DDBJ databases">
        <authorList>
            <person name="Tuo L."/>
        </authorList>
    </citation>
    <scope>NUCLEOTIDE SEQUENCE [LARGE SCALE GENOMIC DNA]</scope>
    <source>
        <strain evidence="2 3">ZMM04-5</strain>
    </source>
</reference>
<dbReference type="EMBL" id="JBFOCI010000001">
    <property type="protein sequence ID" value="MEW9804861.1"/>
    <property type="molecule type" value="Genomic_DNA"/>
</dbReference>
<comment type="caution">
    <text evidence="2">The sequence shown here is derived from an EMBL/GenBank/DDBJ whole genome shotgun (WGS) entry which is preliminary data.</text>
</comment>
<evidence type="ECO:0000313" key="2">
    <source>
        <dbReference type="EMBL" id="MEW9804861.1"/>
    </source>
</evidence>
<keyword evidence="1" id="KW-1133">Transmembrane helix</keyword>
<feature type="transmembrane region" description="Helical" evidence="1">
    <location>
        <begin position="70"/>
        <end position="90"/>
    </location>
</feature>
<gene>
    <name evidence="2" type="ORF">ABUE31_02525</name>
</gene>
<keyword evidence="1" id="KW-0472">Membrane</keyword>
<proteinExistence type="predicted"/>
<name>A0ABV3QUV5_9HYPH</name>
<protein>
    <submittedName>
        <fullName evidence="2">Uncharacterized protein</fullName>
    </submittedName>
</protein>
<feature type="transmembrane region" description="Helical" evidence="1">
    <location>
        <begin position="164"/>
        <end position="183"/>
    </location>
</feature>
<organism evidence="2 3">
    <name type="scientific">Mesorhizobium marinum</name>
    <dbReference type="NCBI Taxonomy" id="3228790"/>
    <lineage>
        <taxon>Bacteria</taxon>
        <taxon>Pseudomonadati</taxon>
        <taxon>Pseudomonadota</taxon>
        <taxon>Alphaproteobacteria</taxon>
        <taxon>Hyphomicrobiales</taxon>
        <taxon>Phyllobacteriaceae</taxon>
        <taxon>Mesorhizobium</taxon>
    </lineage>
</organism>
<feature type="transmembrane region" description="Helical" evidence="1">
    <location>
        <begin position="195"/>
        <end position="215"/>
    </location>
</feature>
<sequence>MDVEGLLQSVIRFSNFMTSRLVVAGVVFYVASGFTDIGSASEGFLPDMELINSVVENYQTIFDVLGVSDFALLLILFVFLTTIHIIYVLFERVGRYIPPAIVPLSGWVAIDDLTLSAFDVLRAARGEEHTDEENQRLYEFKKKLRDIERETDESYGGQLAGEEAAFAIAKTFILFSLGVWVYALLSGTYTGDTNILLIILAISVLTALYTAFAIFRANHSRIASLRESVINQFMGFAHIWASEQHQKQIADACTPSRDLRPATFAVVVPVYGTLDLLVADWRRWRGRRRRGRA</sequence>
<evidence type="ECO:0000313" key="3">
    <source>
        <dbReference type="Proteomes" id="UP001556196"/>
    </source>
</evidence>
<accession>A0ABV3QUV5</accession>
<feature type="transmembrane region" description="Helical" evidence="1">
    <location>
        <begin position="21"/>
        <end position="40"/>
    </location>
</feature>
<keyword evidence="1" id="KW-0812">Transmembrane</keyword>
<dbReference type="RefSeq" id="WP_367721920.1">
    <property type="nucleotide sequence ID" value="NZ_JBFOCI010000001.1"/>
</dbReference>